<organism evidence="3 4">
    <name type="scientific">Albimonas pacifica</name>
    <dbReference type="NCBI Taxonomy" id="1114924"/>
    <lineage>
        <taxon>Bacteria</taxon>
        <taxon>Pseudomonadati</taxon>
        <taxon>Pseudomonadota</taxon>
        <taxon>Alphaproteobacteria</taxon>
        <taxon>Rhodobacterales</taxon>
        <taxon>Paracoccaceae</taxon>
        <taxon>Albimonas</taxon>
    </lineage>
</organism>
<reference evidence="3 4" key="1">
    <citation type="submission" date="2016-10" db="EMBL/GenBank/DDBJ databases">
        <authorList>
            <person name="de Groot N.N."/>
        </authorList>
    </citation>
    <scope>NUCLEOTIDE SEQUENCE [LARGE SCALE GENOMIC DNA]</scope>
    <source>
        <strain evidence="3 4">CGMCC 1.11030</strain>
    </source>
</reference>
<name>A0A1I3GSP9_9RHOB</name>
<dbReference type="RefSeq" id="WP_177236237.1">
    <property type="nucleotide sequence ID" value="NZ_FOQH01000005.1"/>
</dbReference>
<sequence>MTRTLAALIALAPAAAFAHAGPEGHLHPHGVETLAFAALAVAAVWAARRALR</sequence>
<gene>
    <name evidence="3" type="ORF">SAMN05216258_105318</name>
</gene>
<feature type="chain" id="PRO_5011504361" evidence="2">
    <location>
        <begin position="21"/>
        <end position="52"/>
    </location>
</feature>
<dbReference type="Proteomes" id="UP000199377">
    <property type="component" value="Unassembled WGS sequence"/>
</dbReference>
<proteinExistence type="predicted"/>
<keyword evidence="1" id="KW-0812">Transmembrane</keyword>
<dbReference type="STRING" id="1114924.SAMN05216258_105318"/>
<feature type="transmembrane region" description="Helical" evidence="1">
    <location>
        <begin position="30"/>
        <end position="47"/>
    </location>
</feature>
<evidence type="ECO:0000256" key="2">
    <source>
        <dbReference type="SAM" id="SignalP"/>
    </source>
</evidence>
<keyword evidence="2" id="KW-0732">Signal</keyword>
<protein>
    <submittedName>
        <fullName evidence="3">Uncharacterized protein</fullName>
    </submittedName>
</protein>
<keyword evidence="1" id="KW-1133">Transmembrane helix</keyword>
<dbReference type="AlphaFoldDB" id="A0A1I3GSP9"/>
<accession>A0A1I3GSP9</accession>
<keyword evidence="4" id="KW-1185">Reference proteome</keyword>
<evidence type="ECO:0000313" key="3">
    <source>
        <dbReference type="EMBL" id="SFI26420.1"/>
    </source>
</evidence>
<dbReference type="EMBL" id="FOQH01000005">
    <property type="protein sequence ID" value="SFI26420.1"/>
    <property type="molecule type" value="Genomic_DNA"/>
</dbReference>
<evidence type="ECO:0000256" key="1">
    <source>
        <dbReference type="SAM" id="Phobius"/>
    </source>
</evidence>
<evidence type="ECO:0000313" key="4">
    <source>
        <dbReference type="Proteomes" id="UP000199377"/>
    </source>
</evidence>
<feature type="signal peptide" evidence="2">
    <location>
        <begin position="1"/>
        <end position="20"/>
    </location>
</feature>
<keyword evidence="1" id="KW-0472">Membrane</keyword>